<keyword evidence="3" id="KW-1185">Reference proteome</keyword>
<gene>
    <name evidence="2" type="ORF">KCTCHS21_61520</name>
</gene>
<feature type="transmembrane region" description="Helical" evidence="1">
    <location>
        <begin position="46"/>
        <end position="68"/>
    </location>
</feature>
<feature type="transmembrane region" description="Helical" evidence="1">
    <location>
        <begin position="12"/>
        <end position="34"/>
    </location>
</feature>
<dbReference type="Proteomes" id="UP000289856">
    <property type="component" value="Chromosome"/>
</dbReference>
<keyword evidence="1" id="KW-0472">Membrane</keyword>
<keyword evidence="1" id="KW-1133">Transmembrane helix</keyword>
<dbReference type="KEGG" id="cohn:KCTCHS21_61520"/>
<evidence type="ECO:0000256" key="1">
    <source>
        <dbReference type="SAM" id="Phobius"/>
    </source>
</evidence>
<evidence type="ECO:0000313" key="3">
    <source>
        <dbReference type="Proteomes" id="UP000289856"/>
    </source>
</evidence>
<name>A0A3T1DF83_9BACL</name>
<proteinExistence type="predicted"/>
<dbReference type="OrthoDB" id="2647198at2"/>
<feature type="transmembrane region" description="Helical" evidence="1">
    <location>
        <begin position="74"/>
        <end position="95"/>
    </location>
</feature>
<dbReference type="EMBL" id="AP019400">
    <property type="protein sequence ID" value="BBI36753.1"/>
    <property type="molecule type" value="Genomic_DNA"/>
</dbReference>
<organism evidence="2 3">
    <name type="scientific">Cohnella abietis</name>
    <dbReference type="NCBI Taxonomy" id="2507935"/>
    <lineage>
        <taxon>Bacteria</taxon>
        <taxon>Bacillati</taxon>
        <taxon>Bacillota</taxon>
        <taxon>Bacilli</taxon>
        <taxon>Bacillales</taxon>
        <taxon>Paenibacillaceae</taxon>
        <taxon>Cohnella</taxon>
    </lineage>
</organism>
<accession>A0A3T1DF83</accession>
<protein>
    <submittedName>
        <fullName evidence="2">Uncharacterized protein</fullName>
    </submittedName>
</protein>
<reference evidence="2 3" key="1">
    <citation type="submission" date="2019-01" db="EMBL/GenBank/DDBJ databases">
        <title>Complete genome sequence of Cohnella hallensis HS21 isolated from Korean fir (Abies koreana) rhizospheric soil.</title>
        <authorList>
            <person name="Jiang L."/>
            <person name="Kang S.W."/>
            <person name="Kim S."/>
            <person name="Jung J."/>
            <person name="Kim C.Y."/>
            <person name="Kim D.H."/>
            <person name="Kim S.W."/>
            <person name="Lee J."/>
        </authorList>
    </citation>
    <scope>NUCLEOTIDE SEQUENCE [LARGE SCALE GENOMIC DNA]</scope>
    <source>
        <strain evidence="2 3">HS21</strain>
    </source>
</reference>
<dbReference type="RefSeq" id="WP_130616226.1">
    <property type="nucleotide sequence ID" value="NZ_AP019400.1"/>
</dbReference>
<evidence type="ECO:0000313" key="2">
    <source>
        <dbReference type="EMBL" id="BBI36753.1"/>
    </source>
</evidence>
<sequence>MTIDKPKIHGAFILLGMVLFFPVGIVLLLVRFVTHYKYNHLRANDYMLVGHAFITFYAFIAFIVMLASETTSDVVALLIVFGILIGVPAIIFYIVGARRKKKMANLYNLYYHLTTAQGIDAIDRIAELTGEKPRNVTQDISYMIVSGRLTDARLDPTAQLVIMGNRTAKGQENPNPVGGPATREQIIMTDQVAAARAGAGASSQPAPKMVTCSGCGSSSKVIPGQRQDCEFCGNSLFIPS</sequence>
<dbReference type="AlphaFoldDB" id="A0A3T1DF83"/>
<keyword evidence="1" id="KW-0812">Transmembrane</keyword>